<proteinExistence type="predicted"/>
<dbReference type="EMBL" id="CP001014">
    <property type="protein sequence ID" value="ACB39578.1"/>
    <property type="molecule type" value="Genomic_DNA"/>
</dbReference>
<feature type="transmembrane region" description="Helical" evidence="1">
    <location>
        <begin position="112"/>
        <end position="133"/>
    </location>
</feature>
<keyword evidence="1" id="KW-0812">Transmembrane</keyword>
<name>B1YCR5_PYRNV</name>
<feature type="transmembrane region" description="Helical" evidence="1">
    <location>
        <begin position="140"/>
        <end position="161"/>
    </location>
</feature>
<dbReference type="InterPro" id="IPR037185">
    <property type="entry name" value="EmrE-like"/>
</dbReference>
<evidence type="ECO:0000256" key="1">
    <source>
        <dbReference type="SAM" id="Phobius"/>
    </source>
</evidence>
<keyword evidence="4" id="KW-1185">Reference proteome</keyword>
<reference evidence="3" key="1">
    <citation type="submission" date="2008-03" db="EMBL/GenBank/DDBJ databases">
        <title>Complete sequence of Thermoproteus neutrophilus V24Sta.</title>
        <authorList>
            <consortium name="US DOE Joint Genome Institute"/>
            <person name="Copeland A."/>
            <person name="Lucas S."/>
            <person name="Lapidus A."/>
            <person name="Glavina del Rio T."/>
            <person name="Dalin E."/>
            <person name="Tice H."/>
            <person name="Bruce D."/>
            <person name="Goodwin L."/>
            <person name="Pitluck S."/>
            <person name="Sims D."/>
            <person name="Brettin T."/>
            <person name="Detter J.C."/>
            <person name="Han C."/>
            <person name="Kuske C.R."/>
            <person name="Schmutz J."/>
            <person name="Larimer F."/>
            <person name="Land M."/>
            <person name="Hauser L."/>
            <person name="Kyrpides N."/>
            <person name="Mikhailova N."/>
            <person name="Biddle J.F."/>
            <person name="Zhang Z."/>
            <person name="Fitz-Gibbon S.T."/>
            <person name="Lowe T.M."/>
            <person name="Saltikov C."/>
            <person name="House C.H."/>
            <person name="Richardson P."/>
        </authorList>
    </citation>
    <scope>NUCLEOTIDE SEQUENCE [LARGE SCALE GENOMIC DNA]</scope>
    <source>
        <strain evidence="3">V24Sta</strain>
    </source>
</reference>
<dbReference type="PANTHER" id="PTHR22911">
    <property type="entry name" value="ACYL-MALONYL CONDENSING ENZYME-RELATED"/>
    <property type="match status" value="1"/>
</dbReference>
<dbReference type="SUPFAM" id="SSF103481">
    <property type="entry name" value="Multidrug resistance efflux transporter EmrE"/>
    <property type="match status" value="2"/>
</dbReference>
<feature type="transmembrane region" description="Helical" evidence="1">
    <location>
        <begin position="58"/>
        <end position="78"/>
    </location>
</feature>
<dbReference type="KEGG" id="tne:Tneu_0639"/>
<dbReference type="GeneID" id="6165375"/>
<feature type="transmembrane region" description="Helical" evidence="1">
    <location>
        <begin position="167"/>
        <end position="185"/>
    </location>
</feature>
<dbReference type="STRING" id="444157.Tneu_0639"/>
<organism evidence="3 4">
    <name type="scientific">Pyrobaculum neutrophilum (strain DSM 2338 / JCM 9278 / NBRC 100436 / V24Sta)</name>
    <name type="common">Thermoproteus neutrophilus</name>
    <dbReference type="NCBI Taxonomy" id="444157"/>
    <lineage>
        <taxon>Archaea</taxon>
        <taxon>Thermoproteota</taxon>
        <taxon>Thermoprotei</taxon>
        <taxon>Thermoproteales</taxon>
        <taxon>Thermoproteaceae</taxon>
        <taxon>Pyrobaculum</taxon>
    </lineage>
</organism>
<dbReference type="OrthoDB" id="29208at2157"/>
<dbReference type="Proteomes" id="UP000001694">
    <property type="component" value="Chromosome"/>
</dbReference>
<accession>B1YCR5</accession>
<dbReference type="GO" id="GO:0016020">
    <property type="term" value="C:membrane"/>
    <property type="evidence" value="ECO:0007669"/>
    <property type="project" value="InterPro"/>
</dbReference>
<dbReference type="InterPro" id="IPR000620">
    <property type="entry name" value="EamA_dom"/>
</dbReference>
<feature type="transmembrane region" description="Helical" evidence="1">
    <location>
        <begin position="192"/>
        <end position="212"/>
    </location>
</feature>
<feature type="transmembrane region" description="Helical" evidence="1">
    <location>
        <begin position="218"/>
        <end position="237"/>
    </location>
</feature>
<feature type="domain" description="EamA" evidence="2">
    <location>
        <begin position="1"/>
        <end position="129"/>
    </location>
</feature>
<dbReference type="HOGENOM" id="CLU_1029031_0_0_2"/>
<keyword evidence="1" id="KW-0472">Membrane</keyword>
<dbReference type="eggNOG" id="arCOG00272">
    <property type="taxonomic scope" value="Archaea"/>
</dbReference>
<feature type="domain" description="EamA" evidence="2">
    <location>
        <begin position="138"/>
        <end position="263"/>
    </location>
</feature>
<sequence length="268" mass="26884">MFGLAFAVAAAVAFSINAPLAYAATRRGASPTALVAVRNVVAAAVLAPFADFKISQGALLAVVLSSIFGPGLGDYFYFKAMKNSGVATAVTIGYTYIFTAQLFSAAIEGERIKAGALLGSALAFAGVATALGGRPTGRGVLYGVATSLSWGMASALLGAAAREATPYTIAAVRAAVLIPPFLALARGIGRPGLVYAALSGVVGLAAGTLAFVNAIAQIGVAPTVITTSLTPLLSQVFDRAINKSPISPKYIMGALLVSLGIASAVMIN</sequence>
<evidence type="ECO:0000313" key="4">
    <source>
        <dbReference type="Proteomes" id="UP000001694"/>
    </source>
</evidence>
<feature type="transmembrane region" description="Helical" evidence="1">
    <location>
        <begin position="85"/>
        <end position="106"/>
    </location>
</feature>
<feature type="transmembrane region" description="Helical" evidence="1">
    <location>
        <begin position="249"/>
        <end position="267"/>
    </location>
</feature>
<protein>
    <recommendedName>
        <fullName evidence="2">EamA domain-containing protein</fullName>
    </recommendedName>
</protein>
<evidence type="ECO:0000259" key="2">
    <source>
        <dbReference type="Pfam" id="PF00892"/>
    </source>
</evidence>
<dbReference type="Pfam" id="PF00892">
    <property type="entry name" value="EamA"/>
    <property type="match status" value="2"/>
</dbReference>
<dbReference type="RefSeq" id="WP_012349998.1">
    <property type="nucleotide sequence ID" value="NC_010525.1"/>
</dbReference>
<keyword evidence="1" id="KW-1133">Transmembrane helix</keyword>
<dbReference type="AlphaFoldDB" id="B1YCR5"/>
<evidence type="ECO:0000313" key="3">
    <source>
        <dbReference type="EMBL" id="ACB39578.1"/>
    </source>
</evidence>
<dbReference type="PANTHER" id="PTHR22911:SF137">
    <property type="entry name" value="SOLUTE CARRIER FAMILY 35 MEMBER G2-RELATED"/>
    <property type="match status" value="1"/>
</dbReference>
<gene>
    <name evidence="3" type="ordered locus">Tneu_0639</name>
</gene>